<dbReference type="Gene3D" id="1.10.510.10">
    <property type="entry name" value="Transferase(Phosphotransferase) domain 1"/>
    <property type="match status" value="1"/>
</dbReference>
<feature type="domain" description="Protein kinase" evidence="1">
    <location>
        <begin position="65"/>
        <end position="334"/>
    </location>
</feature>
<accession>A0A3T0VF30</accession>
<proteinExistence type="predicted"/>
<dbReference type="InterPro" id="IPR000719">
    <property type="entry name" value="Prot_kinase_dom"/>
</dbReference>
<dbReference type="CDD" id="cd00180">
    <property type="entry name" value="PKc"/>
    <property type="match status" value="1"/>
</dbReference>
<dbReference type="EMBL" id="MK033620">
    <property type="protein sequence ID" value="AZZ88635.1"/>
    <property type="molecule type" value="Genomic_DNA"/>
</dbReference>
<dbReference type="SUPFAM" id="SSF56112">
    <property type="entry name" value="Protein kinase-like (PK-like)"/>
    <property type="match status" value="1"/>
</dbReference>
<evidence type="ECO:0000259" key="1">
    <source>
        <dbReference type="PROSITE" id="PS50011"/>
    </source>
</evidence>
<dbReference type="Pfam" id="PF00069">
    <property type="entry name" value="Pkinase"/>
    <property type="match status" value="1"/>
</dbReference>
<dbReference type="GO" id="GO:0004674">
    <property type="term" value="F:protein serine/threonine kinase activity"/>
    <property type="evidence" value="ECO:0007669"/>
    <property type="project" value="UniProtKB-KW"/>
</dbReference>
<keyword evidence="2" id="KW-0723">Serine/threonine-protein kinase</keyword>
<dbReference type="GO" id="GO:0005524">
    <property type="term" value="F:ATP binding"/>
    <property type="evidence" value="ECO:0007669"/>
    <property type="project" value="InterPro"/>
</dbReference>
<evidence type="ECO:0000313" key="2">
    <source>
        <dbReference type="EMBL" id="AZZ88635.1"/>
    </source>
</evidence>
<reference evidence="2" key="1">
    <citation type="submission" date="2018-10" db="EMBL/GenBank/DDBJ databases">
        <title>Vibrio parahaemolyticus strain VP49 Type VI Secretion System 1 (T6SS1) genomic sequence.</title>
        <authorList>
            <person name="Prithvisagar K.S."/>
            <person name="Rai P."/>
            <person name="Deekshit V.K."/>
            <person name="Karunasagar I."/>
            <person name="Kumar B.K."/>
        </authorList>
    </citation>
    <scope>NUCLEOTIDE SEQUENCE</scope>
    <source>
        <strain evidence="2">VP49</strain>
    </source>
</reference>
<dbReference type="InterPro" id="IPR008271">
    <property type="entry name" value="Ser/Thr_kinase_AS"/>
</dbReference>
<dbReference type="SMART" id="SM00220">
    <property type="entry name" value="S_TKc"/>
    <property type="match status" value="1"/>
</dbReference>
<dbReference type="PANTHER" id="PTHR24359">
    <property type="entry name" value="SERINE/THREONINE-PROTEIN KINASE SBK1"/>
    <property type="match status" value="1"/>
</dbReference>
<dbReference type="PROSITE" id="PS50011">
    <property type="entry name" value="PROTEIN_KINASE_DOM"/>
    <property type="match status" value="1"/>
</dbReference>
<dbReference type="PANTHER" id="PTHR24359:SF1">
    <property type="entry name" value="INHIBITOR OF NUCLEAR FACTOR KAPPA-B KINASE EPSILON SUBUNIT HOMOLOG 1-RELATED"/>
    <property type="match status" value="1"/>
</dbReference>
<keyword evidence="2" id="KW-0418">Kinase</keyword>
<keyword evidence="2" id="KW-0808">Transferase</keyword>
<name>A0A3T0VF30_VIBPH</name>
<dbReference type="InterPro" id="IPR011009">
    <property type="entry name" value="Kinase-like_dom_sf"/>
</dbReference>
<organism evidence="2">
    <name type="scientific">Vibrio parahaemolyticus</name>
    <dbReference type="NCBI Taxonomy" id="670"/>
    <lineage>
        <taxon>Bacteria</taxon>
        <taxon>Pseudomonadati</taxon>
        <taxon>Pseudomonadota</taxon>
        <taxon>Gammaproteobacteria</taxon>
        <taxon>Vibrionales</taxon>
        <taxon>Vibrionaceae</taxon>
        <taxon>Vibrio</taxon>
    </lineage>
</organism>
<protein>
    <submittedName>
        <fullName evidence="2">Serine/threonine protein kinase</fullName>
    </submittedName>
</protein>
<sequence length="686" mass="77288">MFQQILFRSNNICSIKECKVSDIQGAAKGYIDQLVVKAIEKKKLNEQRLAQKNKPKLEYVLFSQFDVLDTLPSKNGRTTVYHLAKKGQPEKQICCKVVNEDAPEVANKMLVNEASRLELSQHPSVADFIKFGNEFERPYLMYEWIQGESLAEKMERYSSKGFRHDHIAWLVYQLAGALEFMHTRGICHLDIKPSNVLVSEGDYVKLIDFGAARYIGEIESHAEASLSYASPLYLETGTTEPQDDVYSLALLSGHLFLGAIFGDAWHKQLKDRKRPALIPNHIWKLLKQVINNPRGHGYTAISFAQQLARIDTQSIDSHSNAPIFSSLRNADLLLTHCRPQDKAGYGRFKVLEASLVLSVVAITGNYLYQQSQPEWKTIVKSEPTISKTETPLVSNIKPAQTASFLAQPPWIIEKALNDMEKDVVSTAPYREAYQVQQMKLSALYKQNQAQLMSYQALADDLPKQLVDLRKELVLLREKLVDDGALFPYADKTLTQVMAGLNTASVNSMKISAVAGSKDERIANLILDGEAKLADEEMKAAWLLNQSEAYFYSQVLPNKVMANINDSIEQHAKDHYYTKAIEEAKAAKTYFGNAPELNKKVKDLIVARSEYILFSTVTEQSVFDKQKLHDSLADLERNAPTKFGEITDLLESMATDSIDKSHQLSRPARGAIAIERALRDYLAEERS</sequence>
<dbReference type="AlphaFoldDB" id="A0A3T0VF30"/>
<dbReference type="PROSITE" id="PS00108">
    <property type="entry name" value="PROTEIN_KINASE_ST"/>
    <property type="match status" value="1"/>
</dbReference>